<organism evidence="2 3">
    <name type="scientific">Flavobacterium amnicola</name>
    <dbReference type="NCBI Taxonomy" id="2506422"/>
    <lineage>
        <taxon>Bacteria</taxon>
        <taxon>Pseudomonadati</taxon>
        <taxon>Bacteroidota</taxon>
        <taxon>Flavobacteriia</taxon>
        <taxon>Flavobacteriales</taxon>
        <taxon>Flavobacteriaceae</taxon>
        <taxon>Flavobacterium</taxon>
    </lineage>
</organism>
<evidence type="ECO:0000313" key="3">
    <source>
        <dbReference type="Proteomes" id="UP000290283"/>
    </source>
</evidence>
<comment type="caution">
    <text evidence="2">The sequence shown here is derived from an EMBL/GenBank/DDBJ whole genome shotgun (WGS) entry which is preliminary data.</text>
</comment>
<proteinExistence type="predicted"/>
<keyword evidence="3" id="KW-1185">Reference proteome</keyword>
<reference evidence="3" key="1">
    <citation type="submission" date="2019-01" db="EMBL/GenBank/DDBJ databases">
        <title>Cytophagaceae bacterium strain CAR-16.</title>
        <authorList>
            <person name="Chen W.-M."/>
        </authorList>
    </citation>
    <scope>NUCLEOTIDE SEQUENCE [LARGE SCALE GENOMIC DNA]</scope>
    <source>
        <strain evidence="3">LLJ-11</strain>
    </source>
</reference>
<keyword evidence="1" id="KW-0732">Signal</keyword>
<name>A0A4V1N280_9FLAO</name>
<protein>
    <submittedName>
        <fullName evidence="2">DUF2846 domain-containing protein</fullName>
    </submittedName>
</protein>
<evidence type="ECO:0000313" key="2">
    <source>
        <dbReference type="EMBL" id="RXR20791.1"/>
    </source>
</evidence>
<gene>
    <name evidence="2" type="ORF">EQG63_02325</name>
</gene>
<dbReference type="OrthoDB" id="5951953at2"/>
<accession>A0A4V1N280</accession>
<feature type="chain" id="PRO_5020491850" evidence="1">
    <location>
        <begin position="21"/>
        <end position="194"/>
    </location>
</feature>
<dbReference type="RefSeq" id="WP_129434032.1">
    <property type="nucleotide sequence ID" value="NZ_SBKO01000001.1"/>
</dbReference>
<feature type="signal peptide" evidence="1">
    <location>
        <begin position="1"/>
        <end position="20"/>
    </location>
</feature>
<sequence>MRVKLNFILICSLISMFSFSQEISKPLIKPSEGKCILYFVRPNFTLSSLGFKMFIDDKYLGKLKQREYLYYECEPGEHVIWATAVNEDFVKASFEANKIYVVRLKPVHDDLLSSDLRLNVLNPLDYDDAKDFSKSINKDNGRKFTEVSVQFEDEYELIVKSMKTYNRLLKKNSDRIEVLSSNMNFLNSNYPEKK</sequence>
<dbReference type="EMBL" id="SBKO01000001">
    <property type="protein sequence ID" value="RXR20791.1"/>
    <property type="molecule type" value="Genomic_DNA"/>
</dbReference>
<dbReference type="Proteomes" id="UP000290283">
    <property type="component" value="Unassembled WGS sequence"/>
</dbReference>
<evidence type="ECO:0000256" key="1">
    <source>
        <dbReference type="SAM" id="SignalP"/>
    </source>
</evidence>
<dbReference type="AlphaFoldDB" id="A0A4V1N280"/>